<keyword evidence="2" id="KW-0328">Glycosyltransferase</keyword>
<dbReference type="SUPFAM" id="SSF53756">
    <property type="entry name" value="UDP-Glycosyltransferase/glycogen phosphorylase"/>
    <property type="match status" value="1"/>
</dbReference>
<organism evidence="2 3">
    <name type="scientific">Robertmurraya beringensis</name>
    <dbReference type="NCBI Taxonomy" id="641660"/>
    <lineage>
        <taxon>Bacteria</taxon>
        <taxon>Bacillati</taxon>
        <taxon>Bacillota</taxon>
        <taxon>Bacilli</taxon>
        <taxon>Bacillales</taxon>
        <taxon>Bacillaceae</taxon>
        <taxon>Robertmurraya</taxon>
    </lineage>
</organism>
<dbReference type="GO" id="GO:0016757">
    <property type="term" value="F:glycosyltransferase activity"/>
    <property type="evidence" value="ECO:0007669"/>
    <property type="project" value="UniProtKB-KW"/>
</dbReference>
<dbReference type="Pfam" id="PF00534">
    <property type="entry name" value="Glycos_transf_1"/>
    <property type="match status" value="1"/>
</dbReference>
<reference evidence="2 3" key="1">
    <citation type="submission" date="2024-09" db="EMBL/GenBank/DDBJ databases">
        <authorList>
            <person name="Sun Q."/>
            <person name="Mori K."/>
        </authorList>
    </citation>
    <scope>NUCLEOTIDE SEQUENCE [LARGE SCALE GENOMIC DNA]</scope>
    <source>
        <strain evidence="2 3">CGMCC 1.9126</strain>
    </source>
</reference>
<evidence type="ECO:0000313" key="3">
    <source>
        <dbReference type="Proteomes" id="UP001589738"/>
    </source>
</evidence>
<dbReference type="PANTHER" id="PTHR46656">
    <property type="entry name" value="PUTATIVE-RELATED"/>
    <property type="match status" value="1"/>
</dbReference>
<feature type="domain" description="Glycosyl transferase family 1" evidence="1">
    <location>
        <begin position="164"/>
        <end position="291"/>
    </location>
</feature>
<proteinExistence type="predicted"/>
<gene>
    <name evidence="2" type="ORF">ACFFHF_11840</name>
</gene>
<protein>
    <submittedName>
        <fullName evidence="2">Glycosyltransferase</fullName>
        <ecNumber evidence="2">2.4.-.-</ecNumber>
    </submittedName>
</protein>
<comment type="caution">
    <text evidence="2">The sequence shown here is derived from an EMBL/GenBank/DDBJ whole genome shotgun (WGS) entry which is preliminary data.</text>
</comment>
<dbReference type="InterPro" id="IPR001296">
    <property type="entry name" value="Glyco_trans_1"/>
</dbReference>
<keyword evidence="3" id="KW-1185">Reference proteome</keyword>
<dbReference type="RefSeq" id="WP_377058224.1">
    <property type="nucleotide sequence ID" value="NZ_JBHLUU010000052.1"/>
</dbReference>
<sequence>MLDYQIVWRGPVMDATGYGTASRGYALALDRLGLDVKIETYTWNRPYQEAESNDKQRLEQLISKNYDESKKKILIYHAPPSIVHTDEVVDFEHRILNTVWETEKLPSYWLPIIDKFDAVCVPCSLNVRAMKNSGVQIPVFLAPHGVDSQRFSPENKKLTLRGTEGKFVFVSVFDFQQRKNPETLLEAYWKEFKPSDQVVLVIKTYSDNQSEILEKINNYKKKLGFGDETAPLYVMTGTIEESQYRGIFNLGNAFVLPTRGEGVGIPFMEALSSGTPLIVTGWGGQMDYVNEINSFLVTSVA</sequence>
<evidence type="ECO:0000259" key="1">
    <source>
        <dbReference type="Pfam" id="PF00534"/>
    </source>
</evidence>
<name>A0ABV6KRP5_9BACI</name>
<dbReference type="PANTHER" id="PTHR46656:SF3">
    <property type="entry name" value="PUTATIVE-RELATED"/>
    <property type="match status" value="1"/>
</dbReference>
<dbReference type="Gene3D" id="3.40.50.2000">
    <property type="entry name" value="Glycogen Phosphorylase B"/>
    <property type="match status" value="1"/>
</dbReference>
<dbReference type="EMBL" id="JBHLUU010000052">
    <property type="protein sequence ID" value="MFC0475934.1"/>
    <property type="molecule type" value="Genomic_DNA"/>
</dbReference>
<keyword evidence="2" id="KW-0808">Transferase</keyword>
<evidence type="ECO:0000313" key="2">
    <source>
        <dbReference type="EMBL" id="MFC0475934.1"/>
    </source>
</evidence>
<dbReference type="Proteomes" id="UP001589738">
    <property type="component" value="Unassembled WGS sequence"/>
</dbReference>
<accession>A0ABV6KRP5</accession>
<dbReference type="EC" id="2.4.-.-" evidence="2"/>